<reference evidence="3 4" key="1">
    <citation type="journal article" date="2012" name="Genome Biol.">
        <title>Genome and low-iron response of an oceanic diatom adapted to chronic iron limitation.</title>
        <authorList>
            <person name="Lommer M."/>
            <person name="Specht M."/>
            <person name="Roy A.S."/>
            <person name="Kraemer L."/>
            <person name="Andreson R."/>
            <person name="Gutowska M.A."/>
            <person name="Wolf J."/>
            <person name="Bergner S.V."/>
            <person name="Schilhabel M.B."/>
            <person name="Klostermeier U.C."/>
            <person name="Beiko R.G."/>
            <person name="Rosenstiel P."/>
            <person name="Hippler M."/>
            <person name="Laroche J."/>
        </authorList>
    </citation>
    <scope>NUCLEOTIDE SEQUENCE [LARGE SCALE GENOMIC DNA]</scope>
    <source>
        <strain evidence="3 4">CCMP1005</strain>
    </source>
</reference>
<protein>
    <recommendedName>
        <fullName evidence="5">Charged multivesicular body protein 2a</fullName>
    </recommendedName>
</protein>
<feature type="coiled-coil region" evidence="1">
    <location>
        <begin position="12"/>
        <end position="53"/>
    </location>
</feature>
<evidence type="ECO:0000313" key="3">
    <source>
        <dbReference type="EMBL" id="EJK51881.1"/>
    </source>
</evidence>
<evidence type="ECO:0008006" key="5">
    <source>
        <dbReference type="Google" id="ProtNLM"/>
    </source>
</evidence>
<dbReference type="EMBL" id="AGNL01040832">
    <property type="protein sequence ID" value="EJK51881.1"/>
    <property type="molecule type" value="Genomic_DNA"/>
</dbReference>
<proteinExistence type="predicted"/>
<keyword evidence="4" id="KW-1185">Reference proteome</keyword>
<sequence length="244" mass="27032">MGNVFGKEKPLKEQLRENKRMITRAIRELDREKRSLEKEEQRLTIEIKKMARENQMKAVKIMAKDLVRTRQYITKFIEMRSQLQGCALKLQTVKSHAAMAEAMSSTAKAMHKMNKAVDVTSINKMMREFEKENMKSEMMQEMMGDAMDDAMDDGAEEEEEKIVAQVLDEIGVQMNEEIPDAPMVGLASGNSTAVSAGEDKVPIGLGGNSNGISNNASNGDGNDGAGGGDTTLSDLEARLQNLKR</sequence>
<feature type="region of interest" description="Disordered" evidence="2">
    <location>
        <begin position="192"/>
        <end position="244"/>
    </location>
</feature>
<dbReference type="Proteomes" id="UP000266841">
    <property type="component" value="Unassembled WGS sequence"/>
</dbReference>
<dbReference type="Pfam" id="PF03357">
    <property type="entry name" value="Snf7"/>
    <property type="match status" value="1"/>
</dbReference>
<dbReference type="AlphaFoldDB" id="K0RSH0"/>
<dbReference type="InterPro" id="IPR005024">
    <property type="entry name" value="Snf7_fam"/>
</dbReference>
<keyword evidence="1" id="KW-0175">Coiled coil</keyword>
<evidence type="ECO:0000256" key="1">
    <source>
        <dbReference type="SAM" id="Coils"/>
    </source>
</evidence>
<gene>
    <name evidence="3" type="ORF">THAOC_28904</name>
</gene>
<feature type="compositionally biased region" description="Low complexity" evidence="2">
    <location>
        <begin position="210"/>
        <end position="220"/>
    </location>
</feature>
<dbReference type="GO" id="GO:0007034">
    <property type="term" value="P:vacuolar transport"/>
    <property type="evidence" value="ECO:0007669"/>
    <property type="project" value="InterPro"/>
</dbReference>
<dbReference type="PANTHER" id="PTHR10476">
    <property type="entry name" value="CHARGED MULTIVESICULAR BODY PROTEIN"/>
    <property type="match status" value="1"/>
</dbReference>
<accession>K0RSH0</accession>
<comment type="caution">
    <text evidence="3">The sequence shown here is derived from an EMBL/GenBank/DDBJ whole genome shotgun (WGS) entry which is preliminary data.</text>
</comment>
<evidence type="ECO:0000313" key="4">
    <source>
        <dbReference type="Proteomes" id="UP000266841"/>
    </source>
</evidence>
<dbReference type="eggNOG" id="KOG3230">
    <property type="taxonomic scope" value="Eukaryota"/>
</dbReference>
<name>K0RSH0_THAOC</name>
<dbReference type="OrthoDB" id="5594417at2759"/>
<organism evidence="3 4">
    <name type="scientific">Thalassiosira oceanica</name>
    <name type="common">Marine diatom</name>
    <dbReference type="NCBI Taxonomy" id="159749"/>
    <lineage>
        <taxon>Eukaryota</taxon>
        <taxon>Sar</taxon>
        <taxon>Stramenopiles</taxon>
        <taxon>Ochrophyta</taxon>
        <taxon>Bacillariophyta</taxon>
        <taxon>Coscinodiscophyceae</taxon>
        <taxon>Thalassiosirophycidae</taxon>
        <taxon>Thalassiosirales</taxon>
        <taxon>Thalassiosiraceae</taxon>
        <taxon>Thalassiosira</taxon>
    </lineage>
</organism>
<dbReference type="Gene3D" id="6.10.140.1230">
    <property type="match status" value="1"/>
</dbReference>
<dbReference type="OMA" id="KMAKMNQ"/>
<evidence type="ECO:0000256" key="2">
    <source>
        <dbReference type="SAM" id="MobiDB-lite"/>
    </source>
</evidence>